<evidence type="ECO:0000259" key="8">
    <source>
        <dbReference type="PROSITE" id="PS50928"/>
    </source>
</evidence>
<dbReference type="InterPro" id="IPR035906">
    <property type="entry name" value="MetI-like_sf"/>
</dbReference>
<evidence type="ECO:0000256" key="2">
    <source>
        <dbReference type="ARBA" id="ARBA00022448"/>
    </source>
</evidence>
<feature type="transmembrane region" description="Helical" evidence="7">
    <location>
        <begin position="49"/>
        <end position="69"/>
    </location>
</feature>
<evidence type="ECO:0000256" key="1">
    <source>
        <dbReference type="ARBA" id="ARBA00004651"/>
    </source>
</evidence>
<keyword evidence="5 7" id="KW-1133">Transmembrane helix</keyword>
<dbReference type="HOGENOM" id="CLU_046113_1_4_0"/>
<evidence type="ECO:0000313" key="9">
    <source>
        <dbReference type="EMBL" id="AIE84337.1"/>
    </source>
</evidence>
<dbReference type="InterPro" id="IPR000515">
    <property type="entry name" value="MetI-like"/>
</dbReference>
<name>A0A068NLP4_FIMGI</name>
<accession>A0A068NLP4</accession>
<reference evidence="9 10" key="1">
    <citation type="journal article" date="2014" name="PLoS ONE">
        <title>The first complete genome sequence of the class fimbriimonadia in the phylum armatimonadetes.</title>
        <authorList>
            <person name="Hu Z.Y."/>
            <person name="Wang Y.Z."/>
            <person name="Im W.T."/>
            <person name="Wang S.Y."/>
            <person name="Zhao G.P."/>
            <person name="Zheng H.J."/>
            <person name="Quan Z.X."/>
        </authorList>
    </citation>
    <scope>NUCLEOTIDE SEQUENCE [LARGE SCALE GENOMIC DNA]</scope>
    <source>
        <strain evidence="9">Gsoil 348</strain>
    </source>
</reference>
<dbReference type="Gene3D" id="1.10.3720.10">
    <property type="entry name" value="MetI-like"/>
    <property type="match status" value="1"/>
</dbReference>
<keyword evidence="6 7" id="KW-0472">Membrane</keyword>
<organism evidence="9 10">
    <name type="scientific">Fimbriimonas ginsengisoli Gsoil 348</name>
    <dbReference type="NCBI Taxonomy" id="661478"/>
    <lineage>
        <taxon>Bacteria</taxon>
        <taxon>Bacillati</taxon>
        <taxon>Armatimonadota</taxon>
        <taxon>Fimbriimonadia</taxon>
        <taxon>Fimbriimonadales</taxon>
        <taxon>Fimbriimonadaceae</taxon>
        <taxon>Fimbriimonas</taxon>
    </lineage>
</organism>
<feature type="transmembrane region" description="Helical" evidence="7">
    <location>
        <begin position="20"/>
        <end position="37"/>
    </location>
</feature>
<evidence type="ECO:0000256" key="6">
    <source>
        <dbReference type="ARBA" id="ARBA00023136"/>
    </source>
</evidence>
<feature type="transmembrane region" description="Helical" evidence="7">
    <location>
        <begin position="173"/>
        <end position="195"/>
    </location>
</feature>
<dbReference type="eggNOG" id="COG0600">
    <property type="taxonomic scope" value="Bacteria"/>
</dbReference>
<feature type="domain" description="ABC transmembrane type-1" evidence="8">
    <location>
        <begin position="11"/>
        <end position="191"/>
    </location>
</feature>
<comment type="similarity">
    <text evidence="7">Belongs to the binding-protein-dependent transport system permease family.</text>
</comment>
<keyword evidence="10" id="KW-1185">Reference proteome</keyword>
<evidence type="ECO:0000256" key="3">
    <source>
        <dbReference type="ARBA" id="ARBA00022475"/>
    </source>
</evidence>
<proteinExistence type="inferred from homology"/>
<keyword evidence="2 7" id="KW-0813">Transport</keyword>
<comment type="subcellular location">
    <subcellularLocation>
        <location evidence="1 7">Cell membrane</location>
        <topology evidence="1 7">Multi-pass membrane protein</topology>
    </subcellularLocation>
</comment>
<dbReference type="PROSITE" id="PS50928">
    <property type="entry name" value="ABC_TM1"/>
    <property type="match status" value="1"/>
</dbReference>
<gene>
    <name evidence="9" type="ORF">OP10G_0969</name>
</gene>
<dbReference type="PANTHER" id="PTHR30151:SF0">
    <property type="entry name" value="ABC TRANSPORTER PERMEASE PROTEIN MJ0413-RELATED"/>
    <property type="match status" value="1"/>
</dbReference>
<keyword evidence="3" id="KW-1003">Cell membrane</keyword>
<sequence>MISDGSLLNATAVSLRRVLVGYGISLAIGVPLGILLGRQDWAEQTLGSLVSGFQSLPSICWLPLALLWFGLNDRAILFVIVMGSLVSISVAVRDGVRNLPPTYVRAARTLGTSPLRMYTDVLLPASLPAVLTGAKLGWSYAWRALMSGELLFVSLGLGHLLMMGRELADMSQVLSVMIVIIALGLLTDTVIFGSLERYVRRSRGLGTA</sequence>
<dbReference type="GO" id="GO:0055085">
    <property type="term" value="P:transmembrane transport"/>
    <property type="evidence" value="ECO:0007669"/>
    <property type="project" value="InterPro"/>
</dbReference>
<feature type="transmembrane region" description="Helical" evidence="7">
    <location>
        <begin position="75"/>
        <end position="96"/>
    </location>
</feature>
<dbReference type="AlphaFoldDB" id="A0A068NLP4"/>
<dbReference type="SUPFAM" id="SSF161098">
    <property type="entry name" value="MetI-like"/>
    <property type="match status" value="1"/>
</dbReference>
<dbReference type="EMBL" id="CP007139">
    <property type="protein sequence ID" value="AIE84337.1"/>
    <property type="molecule type" value="Genomic_DNA"/>
</dbReference>
<dbReference type="KEGG" id="fgi:OP10G_0969"/>
<dbReference type="CDD" id="cd06261">
    <property type="entry name" value="TM_PBP2"/>
    <property type="match status" value="1"/>
</dbReference>
<protein>
    <submittedName>
        <fullName evidence="9">ABC-type probable sulfate transporter, permease protein</fullName>
    </submittedName>
</protein>
<dbReference type="Proteomes" id="UP000027982">
    <property type="component" value="Chromosome"/>
</dbReference>
<dbReference type="STRING" id="661478.OP10G_0969"/>
<evidence type="ECO:0000256" key="7">
    <source>
        <dbReference type="RuleBase" id="RU363032"/>
    </source>
</evidence>
<keyword evidence="4 7" id="KW-0812">Transmembrane</keyword>
<evidence type="ECO:0000256" key="4">
    <source>
        <dbReference type="ARBA" id="ARBA00022692"/>
    </source>
</evidence>
<evidence type="ECO:0000256" key="5">
    <source>
        <dbReference type="ARBA" id="ARBA00022989"/>
    </source>
</evidence>
<dbReference type="PANTHER" id="PTHR30151">
    <property type="entry name" value="ALKANE SULFONATE ABC TRANSPORTER-RELATED, MEMBRANE SUBUNIT"/>
    <property type="match status" value="1"/>
</dbReference>
<evidence type="ECO:0000313" key="10">
    <source>
        <dbReference type="Proteomes" id="UP000027982"/>
    </source>
</evidence>
<dbReference type="Pfam" id="PF00528">
    <property type="entry name" value="BPD_transp_1"/>
    <property type="match status" value="1"/>
</dbReference>
<feature type="transmembrane region" description="Helical" evidence="7">
    <location>
        <begin position="140"/>
        <end position="161"/>
    </location>
</feature>
<dbReference type="GO" id="GO:0005886">
    <property type="term" value="C:plasma membrane"/>
    <property type="evidence" value="ECO:0007669"/>
    <property type="project" value="UniProtKB-SubCell"/>
</dbReference>